<evidence type="ECO:0000313" key="2">
    <source>
        <dbReference type="EMBL" id="SFA39656.1"/>
    </source>
</evidence>
<evidence type="ECO:0000256" key="1">
    <source>
        <dbReference type="SAM" id="MobiDB-lite"/>
    </source>
</evidence>
<proteinExistence type="predicted"/>
<reference evidence="2 3" key="1">
    <citation type="submission" date="2016-10" db="EMBL/GenBank/DDBJ databases">
        <authorList>
            <person name="de Groot N.N."/>
        </authorList>
    </citation>
    <scope>NUCLEOTIDE SEQUENCE [LARGE SCALE GENOMIC DNA]</scope>
    <source>
        <strain evidence="2 3">CGMCC 1.6117</strain>
    </source>
</reference>
<feature type="region of interest" description="Disordered" evidence="1">
    <location>
        <begin position="102"/>
        <end position="129"/>
    </location>
</feature>
<accession>A0A1I0SLL0</accession>
<dbReference type="AlphaFoldDB" id="A0A1I0SLL0"/>
<feature type="region of interest" description="Disordered" evidence="1">
    <location>
        <begin position="1"/>
        <end position="32"/>
    </location>
</feature>
<gene>
    <name evidence="2" type="ORF">SAMN04487972_101331</name>
</gene>
<organism evidence="2 3">
    <name type="scientific">Paracoccus halophilus</name>
    <dbReference type="NCBI Taxonomy" id="376733"/>
    <lineage>
        <taxon>Bacteria</taxon>
        <taxon>Pseudomonadati</taxon>
        <taxon>Pseudomonadota</taxon>
        <taxon>Alphaproteobacteria</taxon>
        <taxon>Rhodobacterales</taxon>
        <taxon>Paracoccaceae</taxon>
        <taxon>Paracoccus</taxon>
    </lineage>
</organism>
<evidence type="ECO:0000313" key="3">
    <source>
        <dbReference type="Proteomes" id="UP000182312"/>
    </source>
</evidence>
<dbReference type="Proteomes" id="UP000182312">
    <property type="component" value="Unassembled WGS sequence"/>
</dbReference>
<protein>
    <recommendedName>
        <fullName evidence="4">Phage terminase, small subunit, putative, P27 family</fullName>
    </recommendedName>
</protein>
<sequence length="129" mass="14259">MPRHRTPLAKARLTGADRKNPQRYRGRSEPVIARPLGRPPAYLSPLAKRAWALLAEELPWLTFADRGIVEATACQRAALMTDGMGQNMAFLRAYKQALSSLGATPTDRHKIAPAEPDDRADPFAAFDVH</sequence>
<evidence type="ECO:0008006" key="4">
    <source>
        <dbReference type="Google" id="ProtNLM"/>
    </source>
</evidence>
<dbReference type="EMBL" id="FOJO01000001">
    <property type="protein sequence ID" value="SFA39656.1"/>
    <property type="molecule type" value="Genomic_DNA"/>
</dbReference>
<name>A0A1I0SLL0_9RHOB</name>
<feature type="compositionally biased region" description="Basic and acidic residues" evidence="1">
    <location>
        <begin position="106"/>
        <end position="121"/>
    </location>
</feature>